<dbReference type="SFLD" id="SFLDS00019">
    <property type="entry name" value="Glutathione_Transferase_(cytos"/>
    <property type="match status" value="1"/>
</dbReference>
<dbReference type="CDD" id="cd00299">
    <property type="entry name" value="GST_C_family"/>
    <property type="match status" value="1"/>
</dbReference>
<keyword evidence="2" id="KW-0808">Transferase</keyword>
<dbReference type="PANTHER" id="PTHR43900:SF3">
    <property type="entry name" value="GLUTATHIONE S-TRANSFERASE RHO"/>
    <property type="match status" value="1"/>
</dbReference>
<gene>
    <name evidence="5" type="primary">gst_1</name>
    <name evidence="5" type="ORF">GCM10007895_06940</name>
</gene>
<feature type="domain" description="GST C-terminal" evidence="4">
    <location>
        <begin position="86"/>
        <end position="212"/>
    </location>
</feature>
<dbReference type="InterPro" id="IPR010987">
    <property type="entry name" value="Glutathione-S-Trfase_C-like"/>
</dbReference>
<sequence length="215" mass="25130">MELLFCPECIDSQKVLLGLYEKLAQFRARQLDSQDPIDMAQVAQINPFGELPILRTDDEQTLVHSTIIIEFLDEEFQQGTQLIPHDPRLAREVRLLDRQIHEQLHLPLLSLQNEQRKPLPRQDRDLIRNSQSKIETALEQLELRLETNHWVVGDAFSLADCTLIPTLSLASSVYPFSTRHQLNRYWQQVKFRGSYQLLQQQLKDMKGFKNPFIAQ</sequence>
<dbReference type="PANTHER" id="PTHR43900">
    <property type="entry name" value="GLUTATHIONE S-TRANSFERASE RHO"/>
    <property type="match status" value="1"/>
</dbReference>
<dbReference type="GO" id="GO:0005737">
    <property type="term" value="C:cytoplasm"/>
    <property type="evidence" value="ECO:0007669"/>
    <property type="project" value="TreeGrafter"/>
</dbReference>
<evidence type="ECO:0000259" key="4">
    <source>
        <dbReference type="PROSITE" id="PS50405"/>
    </source>
</evidence>
<dbReference type="InterPro" id="IPR036282">
    <property type="entry name" value="Glutathione-S-Trfase_C_sf"/>
</dbReference>
<dbReference type="GO" id="GO:0043295">
    <property type="term" value="F:glutathione binding"/>
    <property type="evidence" value="ECO:0007669"/>
    <property type="project" value="TreeGrafter"/>
</dbReference>
<feature type="domain" description="GST N-terminal" evidence="3">
    <location>
        <begin position="1"/>
        <end position="80"/>
    </location>
</feature>
<dbReference type="EMBL" id="BSNC01000002">
    <property type="protein sequence ID" value="GLP95388.1"/>
    <property type="molecule type" value="Genomic_DNA"/>
</dbReference>
<keyword evidence="6" id="KW-1185">Reference proteome</keyword>
<dbReference type="PROSITE" id="PS50405">
    <property type="entry name" value="GST_CTER"/>
    <property type="match status" value="1"/>
</dbReference>
<name>A0AA37RUG5_9GAMM</name>
<dbReference type="Pfam" id="PF13410">
    <property type="entry name" value="GST_C_2"/>
    <property type="match status" value="1"/>
</dbReference>
<evidence type="ECO:0000256" key="2">
    <source>
        <dbReference type="ARBA" id="ARBA00022679"/>
    </source>
</evidence>
<dbReference type="SUPFAM" id="SSF52833">
    <property type="entry name" value="Thioredoxin-like"/>
    <property type="match status" value="1"/>
</dbReference>
<comment type="caution">
    <text evidence="5">The sequence shown here is derived from an EMBL/GenBank/DDBJ whole genome shotgun (WGS) entry which is preliminary data.</text>
</comment>
<dbReference type="RefSeq" id="WP_095506707.1">
    <property type="nucleotide sequence ID" value="NZ_BSNC01000002.1"/>
</dbReference>
<dbReference type="InterPro" id="IPR040079">
    <property type="entry name" value="Glutathione_S-Trfase"/>
</dbReference>
<evidence type="ECO:0000256" key="1">
    <source>
        <dbReference type="ARBA" id="ARBA00012452"/>
    </source>
</evidence>
<reference evidence="5" key="2">
    <citation type="submission" date="2023-01" db="EMBL/GenBank/DDBJ databases">
        <title>Draft genome sequence of Paraferrimonas sedimenticola strain NBRC 101628.</title>
        <authorList>
            <person name="Sun Q."/>
            <person name="Mori K."/>
        </authorList>
    </citation>
    <scope>NUCLEOTIDE SEQUENCE</scope>
    <source>
        <strain evidence="5">NBRC 101628</strain>
    </source>
</reference>
<dbReference type="InterPro" id="IPR004045">
    <property type="entry name" value="Glutathione_S-Trfase_N"/>
</dbReference>
<protein>
    <recommendedName>
        <fullName evidence="1">glutathione transferase</fullName>
        <ecNumber evidence="1">2.5.1.18</ecNumber>
    </recommendedName>
</protein>
<evidence type="ECO:0000313" key="6">
    <source>
        <dbReference type="Proteomes" id="UP001161422"/>
    </source>
</evidence>
<dbReference type="InterPro" id="IPR036249">
    <property type="entry name" value="Thioredoxin-like_sf"/>
</dbReference>
<dbReference type="EC" id="2.5.1.18" evidence="1"/>
<dbReference type="Proteomes" id="UP001161422">
    <property type="component" value="Unassembled WGS sequence"/>
</dbReference>
<dbReference type="Pfam" id="PF13409">
    <property type="entry name" value="GST_N_2"/>
    <property type="match status" value="1"/>
</dbReference>
<dbReference type="AlphaFoldDB" id="A0AA37RUG5"/>
<dbReference type="GO" id="GO:0004364">
    <property type="term" value="F:glutathione transferase activity"/>
    <property type="evidence" value="ECO:0007669"/>
    <property type="project" value="UniProtKB-EC"/>
</dbReference>
<dbReference type="Gene3D" id="3.40.30.10">
    <property type="entry name" value="Glutaredoxin"/>
    <property type="match status" value="1"/>
</dbReference>
<proteinExistence type="predicted"/>
<accession>A0AA37RUG5</accession>
<dbReference type="SUPFAM" id="SSF47616">
    <property type="entry name" value="GST C-terminal domain-like"/>
    <property type="match status" value="1"/>
</dbReference>
<dbReference type="Gene3D" id="1.20.1050.10">
    <property type="match status" value="1"/>
</dbReference>
<evidence type="ECO:0000313" key="5">
    <source>
        <dbReference type="EMBL" id="GLP95388.1"/>
    </source>
</evidence>
<organism evidence="5 6">
    <name type="scientific">Paraferrimonas sedimenticola</name>
    <dbReference type="NCBI Taxonomy" id="375674"/>
    <lineage>
        <taxon>Bacteria</taxon>
        <taxon>Pseudomonadati</taxon>
        <taxon>Pseudomonadota</taxon>
        <taxon>Gammaproteobacteria</taxon>
        <taxon>Alteromonadales</taxon>
        <taxon>Ferrimonadaceae</taxon>
        <taxon>Paraferrimonas</taxon>
    </lineage>
</organism>
<dbReference type="PROSITE" id="PS50404">
    <property type="entry name" value="GST_NTER"/>
    <property type="match status" value="1"/>
</dbReference>
<evidence type="ECO:0000259" key="3">
    <source>
        <dbReference type="PROSITE" id="PS50404"/>
    </source>
</evidence>
<reference evidence="5" key="1">
    <citation type="journal article" date="2014" name="Int. J. Syst. Evol. Microbiol.">
        <title>Complete genome sequence of Corynebacterium casei LMG S-19264T (=DSM 44701T), isolated from a smear-ripened cheese.</title>
        <authorList>
            <consortium name="US DOE Joint Genome Institute (JGI-PGF)"/>
            <person name="Walter F."/>
            <person name="Albersmeier A."/>
            <person name="Kalinowski J."/>
            <person name="Ruckert C."/>
        </authorList>
    </citation>
    <scope>NUCLEOTIDE SEQUENCE</scope>
    <source>
        <strain evidence="5">NBRC 101628</strain>
    </source>
</reference>